<comment type="caution">
    <text evidence="2">The sequence shown here is derived from an EMBL/GenBank/DDBJ whole genome shotgun (WGS) entry which is preliminary data.</text>
</comment>
<dbReference type="AlphaFoldDB" id="A0AAD6YM47"/>
<proteinExistence type="predicted"/>
<dbReference type="Proteomes" id="UP001219525">
    <property type="component" value="Unassembled WGS sequence"/>
</dbReference>
<reference evidence="2" key="1">
    <citation type="submission" date="2023-03" db="EMBL/GenBank/DDBJ databases">
        <title>Massive genome expansion in bonnet fungi (Mycena s.s.) driven by repeated elements and novel gene families across ecological guilds.</title>
        <authorList>
            <consortium name="Lawrence Berkeley National Laboratory"/>
            <person name="Harder C.B."/>
            <person name="Miyauchi S."/>
            <person name="Viragh M."/>
            <person name="Kuo A."/>
            <person name="Thoen E."/>
            <person name="Andreopoulos B."/>
            <person name="Lu D."/>
            <person name="Skrede I."/>
            <person name="Drula E."/>
            <person name="Henrissat B."/>
            <person name="Morin E."/>
            <person name="Kohler A."/>
            <person name="Barry K."/>
            <person name="LaButti K."/>
            <person name="Morin E."/>
            <person name="Salamov A."/>
            <person name="Lipzen A."/>
            <person name="Mereny Z."/>
            <person name="Hegedus B."/>
            <person name="Baldrian P."/>
            <person name="Stursova M."/>
            <person name="Weitz H."/>
            <person name="Taylor A."/>
            <person name="Grigoriev I.V."/>
            <person name="Nagy L.G."/>
            <person name="Martin F."/>
            <person name="Kauserud H."/>
        </authorList>
    </citation>
    <scope>NUCLEOTIDE SEQUENCE</scope>
    <source>
        <strain evidence="2">9144</strain>
    </source>
</reference>
<protein>
    <submittedName>
        <fullName evidence="2">Uncharacterized protein</fullName>
    </submittedName>
</protein>
<feature type="region of interest" description="Disordered" evidence="1">
    <location>
        <begin position="95"/>
        <end position="133"/>
    </location>
</feature>
<keyword evidence="3" id="KW-1185">Reference proteome</keyword>
<name>A0AAD6YM47_9AGAR</name>
<organism evidence="2 3">
    <name type="scientific">Mycena pura</name>
    <dbReference type="NCBI Taxonomy" id="153505"/>
    <lineage>
        <taxon>Eukaryota</taxon>
        <taxon>Fungi</taxon>
        <taxon>Dikarya</taxon>
        <taxon>Basidiomycota</taxon>
        <taxon>Agaricomycotina</taxon>
        <taxon>Agaricomycetes</taxon>
        <taxon>Agaricomycetidae</taxon>
        <taxon>Agaricales</taxon>
        <taxon>Marasmiineae</taxon>
        <taxon>Mycenaceae</taxon>
        <taxon>Mycena</taxon>
    </lineage>
</organism>
<feature type="compositionally biased region" description="Polar residues" evidence="1">
    <location>
        <begin position="100"/>
        <end position="110"/>
    </location>
</feature>
<dbReference type="EMBL" id="JARJCW010000006">
    <property type="protein sequence ID" value="KAJ7223377.1"/>
    <property type="molecule type" value="Genomic_DNA"/>
</dbReference>
<gene>
    <name evidence="2" type="ORF">GGX14DRAFT_427415</name>
</gene>
<evidence type="ECO:0000313" key="3">
    <source>
        <dbReference type="Proteomes" id="UP001219525"/>
    </source>
</evidence>
<feature type="compositionally biased region" description="Acidic residues" evidence="1">
    <location>
        <begin position="256"/>
        <end position="268"/>
    </location>
</feature>
<feature type="region of interest" description="Disordered" evidence="1">
    <location>
        <begin position="241"/>
        <end position="274"/>
    </location>
</feature>
<sequence length="314" mass="33789">MFFEPAYDLRCIHSLNDTGSYFSSFVDPLPTSSDEPESVSPSAHASALFGLGLVDFPSTYGDAVDAQPEWTHSQAAHTYTASPDLKRKLELAMDGKPQPFTDTGMSTGDGPSSHKKPRRDDDSLAAPPSLESQSELEAFVAELGLSLDEILDHHAEDARAQRRAAAIQAQQAEAISDEALEPEPEPEGAFLAAFWDEEGLQGLTQDSFTSFNLGDGAEPDTPPVSLHGVLGDAAVEDSLAATPISEPPSPVRQADTDSDVTMDSDSESESSIIAARSRCPCPQCSPSVQMHPDYQLSREQQREIHRLFALSPFA</sequence>
<accession>A0AAD6YM47</accession>
<evidence type="ECO:0000256" key="1">
    <source>
        <dbReference type="SAM" id="MobiDB-lite"/>
    </source>
</evidence>
<evidence type="ECO:0000313" key="2">
    <source>
        <dbReference type="EMBL" id="KAJ7223377.1"/>
    </source>
</evidence>